<organism evidence="1 2">
    <name type="scientific">Adineta steineri</name>
    <dbReference type="NCBI Taxonomy" id="433720"/>
    <lineage>
        <taxon>Eukaryota</taxon>
        <taxon>Metazoa</taxon>
        <taxon>Spiralia</taxon>
        <taxon>Gnathifera</taxon>
        <taxon>Rotifera</taxon>
        <taxon>Eurotatoria</taxon>
        <taxon>Bdelloidea</taxon>
        <taxon>Adinetida</taxon>
        <taxon>Adinetidae</taxon>
        <taxon>Adineta</taxon>
    </lineage>
</organism>
<proteinExistence type="predicted"/>
<dbReference type="EMBL" id="CAJOAZ010001685">
    <property type="protein sequence ID" value="CAF3844383.1"/>
    <property type="molecule type" value="Genomic_DNA"/>
</dbReference>
<gene>
    <name evidence="1" type="ORF">OXD698_LOCUS20884</name>
</gene>
<dbReference type="AlphaFoldDB" id="A0A819E4R9"/>
<evidence type="ECO:0000313" key="2">
    <source>
        <dbReference type="Proteomes" id="UP000663844"/>
    </source>
</evidence>
<accession>A0A819E4R9</accession>
<comment type="caution">
    <text evidence="1">The sequence shown here is derived from an EMBL/GenBank/DDBJ whole genome shotgun (WGS) entry which is preliminary data.</text>
</comment>
<evidence type="ECO:0008006" key="3">
    <source>
        <dbReference type="Google" id="ProtNLM"/>
    </source>
</evidence>
<evidence type="ECO:0000313" key="1">
    <source>
        <dbReference type="EMBL" id="CAF3844383.1"/>
    </source>
</evidence>
<sequence>MELVDQVGPDLYKNETYLRQPIPVHKRIACGLYLLGSTFELRTVVDKCFHRFIKFPTTDDEIKDTTDEFLIKSGYPMWAPGRCNDSSAFTCSKLYGVMQNQMYANQYIMINNVKLHANLIADSAFPLSTTLLKPYSDRSQMPKKYSLFNYRLSRCRGSGSFSRQSFHRPIVLPTGTFHR</sequence>
<name>A0A819E4R9_9BILA</name>
<reference evidence="1" key="1">
    <citation type="submission" date="2021-02" db="EMBL/GenBank/DDBJ databases">
        <authorList>
            <person name="Nowell W R."/>
        </authorList>
    </citation>
    <scope>NUCLEOTIDE SEQUENCE</scope>
</reference>
<dbReference type="Proteomes" id="UP000663844">
    <property type="component" value="Unassembled WGS sequence"/>
</dbReference>
<protein>
    <recommendedName>
        <fullName evidence="3">DDE Tnp4 domain-containing protein</fullName>
    </recommendedName>
</protein>